<protein>
    <submittedName>
        <fullName evidence="9">Type VI secretion protein</fullName>
    </submittedName>
</protein>
<feature type="transmembrane region" description="Helical" evidence="8">
    <location>
        <begin position="859"/>
        <end position="877"/>
    </location>
</feature>
<evidence type="ECO:0000256" key="6">
    <source>
        <dbReference type="ARBA" id="ARBA00023136"/>
    </source>
</evidence>
<keyword evidence="4" id="KW-0732">Signal</keyword>
<dbReference type="Pfam" id="PF04610">
    <property type="entry name" value="TrbL"/>
    <property type="match status" value="1"/>
</dbReference>
<keyword evidence="3 8" id="KW-0812">Transmembrane</keyword>
<feature type="region of interest" description="Disordered" evidence="7">
    <location>
        <begin position="994"/>
        <end position="1021"/>
    </location>
</feature>
<comment type="similarity">
    <text evidence="2">Belongs to the TrbL/VirB6 family.</text>
</comment>
<evidence type="ECO:0000256" key="8">
    <source>
        <dbReference type="SAM" id="Phobius"/>
    </source>
</evidence>
<feature type="transmembrane region" description="Helical" evidence="8">
    <location>
        <begin position="673"/>
        <end position="690"/>
    </location>
</feature>
<evidence type="ECO:0000256" key="3">
    <source>
        <dbReference type="ARBA" id="ARBA00022692"/>
    </source>
</evidence>
<dbReference type="EMBL" id="VTCY01000003">
    <property type="protein sequence ID" value="KAB0452353.1"/>
    <property type="molecule type" value="Genomic_DNA"/>
</dbReference>
<evidence type="ECO:0000313" key="9">
    <source>
        <dbReference type="EMBL" id="KAB0452353.1"/>
    </source>
</evidence>
<feature type="transmembrane region" description="Helical" evidence="8">
    <location>
        <begin position="648"/>
        <end position="666"/>
    </location>
</feature>
<keyword evidence="5 8" id="KW-1133">Transmembrane helix</keyword>
<feature type="transmembrane region" description="Helical" evidence="8">
    <location>
        <begin position="897"/>
        <end position="918"/>
    </location>
</feature>
<comment type="caution">
    <text evidence="9">The sequence shown here is derived from an EMBL/GenBank/DDBJ whole genome shotgun (WGS) entry which is preliminary data.</text>
</comment>
<gene>
    <name evidence="9" type="ORF">FY207_01680</name>
</gene>
<feature type="transmembrane region" description="Helical" evidence="8">
    <location>
        <begin position="778"/>
        <end position="805"/>
    </location>
</feature>
<evidence type="ECO:0000256" key="2">
    <source>
        <dbReference type="ARBA" id="ARBA00007802"/>
    </source>
</evidence>
<keyword evidence="6 8" id="KW-0472">Membrane</keyword>
<accession>A0A643CMB3</accession>
<evidence type="ECO:0000256" key="4">
    <source>
        <dbReference type="ARBA" id="ARBA00022729"/>
    </source>
</evidence>
<dbReference type="InterPro" id="IPR007688">
    <property type="entry name" value="Conjugal_tfr_TrbL/VirB6"/>
</dbReference>
<feature type="transmembrane region" description="Helical" evidence="8">
    <location>
        <begin position="825"/>
        <end position="847"/>
    </location>
</feature>
<evidence type="ECO:0000256" key="7">
    <source>
        <dbReference type="SAM" id="MobiDB-lite"/>
    </source>
</evidence>
<sequence>MFCNASALQEHVCLVVKWRACVVLRIIPVVFLMLLSGCGYHGCMSQQDAMNDTVRSVVYTNPKQRSDGTKGQWVKVDFPVKDKDITLEIEHYNVDFCHDAELSELKLEASPGDDITPGKKKEFTVQFPVKIMPKEKIRFSLIPIRSFTVDDAICRNLDEDVYAADGEECKKRDIGQQRVINFSHKLVDKHGFMNAWYEVPKNTMTSPFVTGFPSHIIPGKLDEESLKKGFDSTKNQDDQKYLCYSDDDVAREAKTGTNAPQGSAATAVAAKCEVKCLPFGKYGYRPGSKEVPTGCYRACVDYNTQGVASAATAANTNDEELNKVLTKVYQARTRYMRAMDELAANEYCGVLKTVQSSTTTTENQSGHNPPPKKDYHAYHLLSYDKGNRELATVLPFVKFGAQTLHPYTFKLVDSAQERDNSSIFASSDLQQNTESGDDITSKIGKLPTKDDAAKAGFKDIDKYLELDRDYTVDGSIKVDDSKAHTFVLTLEYPENGNGTDRRNNTDRILVGSYRLKVKKDCGAHLENSLYYTFSESYPEYEPGDSNSKSQPLRFMDKSEIRIEKTSATGDLYYGVRDNGDGESNNIGHFEIKAIISKTPPKFFSHIVKWTEERVRSALYGNKDKAGGQESVVASMYRHISTDGPFNRLVNALLILYVMVSALYFFLGFSRASIFQLFIIFAKVIIVVYVIRPDSWTFFNDHLFKLFTDGPKSLIAVMTGGVGNTDDFGFMDGILYRFSVSQTWIQLLALIFSGPVGWLTVVLIFWGLFLLVECMFSAVVIYLISIMLIALLLCIAPFFLICVLFKRTKAIFDAWIKVLLQTAMQPVLIFSCVAVMVQVVNSVIYAMLNFQVCEACVLSLDLKIATLCVLRFLLPMGIVPIMPVSDVVRELYNTGETILIGIPGPLFNVLIFVAVAHATRDFVITSGEMCSIMFGAFTNLSDVGGSAAQALLSVVGMDKMTGHMAAQQKHQSALFYRGAGAGREESFASRLMPTSPVAQTGAGAPAKRKPIVVHPADPPASF</sequence>
<proteinExistence type="inferred from homology"/>
<organism evidence="9">
    <name type="scientific">Anaplasma marginale</name>
    <dbReference type="NCBI Taxonomy" id="770"/>
    <lineage>
        <taxon>Bacteria</taxon>
        <taxon>Pseudomonadati</taxon>
        <taxon>Pseudomonadota</taxon>
        <taxon>Alphaproteobacteria</taxon>
        <taxon>Rickettsiales</taxon>
        <taxon>Anaplasmataceae</taxon>
        <taxon>Anaplasma</taxon>
    </lineage>
</organism>
<evidence type="ECO:0000256" key="1">
    <source>
        <dbReference type="ARBA" id="ARBA00004651"/>
    </source>
</evidence>
<name>A0A643CMB3_ANAMA</name>
<dbReference type="GO" id="GO:0030255">
    <property type="term" value="P:protein secretion by the type IV secretion system"/>
    <property type="evidence" value="ECO:0007669"/>
    <property type="project" value="InterPro"/>
</dbReference>
<evidence type="ECO:0000256" key="5">
    <source>
        <dbReference type="ARBA" id="ARBA00022989"/>
    </source>
</evidence>
<dbReference type="AlphaFoldDB" id="A0A643CMB3"/>
<reference evidence="9" key="1">
    <citation type="submission" date="2019-08" db="EMBL/GenBank/DDBJ databases">
        <authorList>
            <person name="Amaro Estrada I."/>
            <person name="Quiroz Castaneda R.E."/>
            <person name="Martinez Ocampo F."/>
            <person name="Rodriguez Camarillo S.D."/>
        </authorList>
    </citation>
    <scope>NUCLEOTIDE SEQUENCE</scope>
    <source>
        <strain evidence="9">MEX-30-184-02</strain>
    </source>
</reference>
<comment type="subcellular location">
    <subcellularLocation>
        <location evidence="1">Cell membrane</location>
        <topology evidence="1">Multi-pass membrane protein</topology>
    </subcellularLocation>
</comment>
<dbReference type="GO" id="GO:0005886">
    <property type="term" value="C:plasma membrane"/>
    <property type="evidence" value="ECO:0007669"/>
    <property type="project" value="UniProtKB-SubCell"/>
</dbReference>
<feature type="transmembrane region" description="Helical" evidence="8">
    <location>
        <begin position="743"/>
        <end position="771"/>
    </location>
</feature>